<reference evidence="1" key="1">
    <citation type="submission" date="2021-05" db="EMBL/GenBank/DDBJ databases">
        <authorList>
            <person name="Pan Q."/>
            <person name="Jouanno E."/>
            <person name="Zahm M."/>
            <person name="Klopp C."/>
            <person name="Cabau C."/>
            <person name="Louis A."/>
            <person name="Berthelot C."/>
            <person name="Parey E."/>
            <person name="Roest Crollius H."/>
            <person name="Montfort J."/>
            <person name="Robinson-Rechavi M."/>
            <person name="Bouchez O."/>
            <person name="Lampietro C."/>
            <person name="Lopez Roques C."/>
            <person name="Donnadieu C."/>
            <person name="Postlethwait J."/>
            <person name="Bobe J."/>
            <person name="Dillon D."/>
            <person name="Chandos A."/>
            <person name="von Hippel F."/>
            <person name="Guiguen Y."/>
        </authorList>
    </citation>
    <scope>NUCLEOTIDE SEQUENCE</scope>
    <source>
        <strain evidence="1">YG-Jan2019</strain>
    </source>
</reference>
<name>A0ACC2GVP4_DALPE</name>
<gene>
    <name evidence="1" type="ORF">DPEC_G00095050</name>
</gene>
<organism evidence="1 2">
    <name type="scientific">Dallia pectoralis</name>
    <name type="common">Alaska blackfish</name>
    <dbReference type="NCBI Taxonomy" id="75939"/>
    <lineage>
        <taxon>Eukaryota</taxon>
        <taxon>Metazoa</taxon>
        <taxon>Chordata</taxon>
        <taxon>Craniata</taxon>
        <taxon>Vertebrata</taxon>
        <taxon>Euteleostomi</taxon>
        <taxon>Actinopterygii</taxon>
        <taxon>Neopterygii</taxon>
        <taxon>Teleostei</taxon>
        <taxon>Protacanthopterygii</taxon>
        <taxon>Esociformes</taxon>
        <taxon>Umbridae</taxon>
        <taxon>Dallia</taxon>
    </lineage>
</organism>
<comment type="caution">
    <text evidence="1">The sequence shown here is derived from an EMBL/GenBank/DDBJ whole genome shotgun (WGS) entry which is preliminary data.</text>
</comment>
<evidence type="ECO:0000313" key="1">
    <source>
        <dbReference type="EMBL" id="KAJ8007535.1"/>
    </source>
</evidence>
<accession>A0ACC2GVP4</accession>
<dbReference type="Proteomes" id="UP001157502">
    <property type="component" value="Chromosome 8"/>
</dbReference>
<keyword evidence="2" id="KW-1185">Reference proteome</keyword>
<sequence>MVKNTRDSITKPSCLVNRPWKLRTNDTLDIFTEVLCWFAALPEHTIQLRLNMSRKRIKAESDAIEHILSCIDKPILEERFIDSHKALMLQKKTDL</sequence>
<evidence type="ECO:0000313" key="2">
    <source>
        <dbReference type="Proteomes" id="UP001157502"/>
    </source>
</evidence>
<dbReference type="EMBL" id="CM055735">
    <property type="protein sequence ID" value="KAJ8007535.1"/>
    <property type="molecule type" value="Genomic_DNA"/>
</dbReference>
<protein>
    <submittedName>
        <fullName evidence="1">Uncharacterized protein</fullName>
    </submittedName>
</protein>
<proteinExistence type="predicted"/>